<evidence type="ECO:0000256" key="1">
    <source>
        <dbReference type="SAM" id="MobiDB-lite"/>
    </source>
</evidence>
<dbReference type="AlphaFoldDB" id="A0A6A4IA21"/>
<evidence type="ECO:0000313" key="3">
    <source>
        <dbReference type="Proteomes" id="UP000799118"/>
    </source>
</evidence>
<evidence type="ECO:0000313" key="2">
    <source>
        <dbReference type="EMBL" id="KAE9408982.1"/>
    </source>
</evidence>
<reference evidence="2" key="1">
    <citation type="journal article" date="2019" name="Environ. Microbiol.">
        <title>Fungal ecological strategies reflected in gene transcription - a case study of two litter decomposers.</title>
        <authorList>
            <person name="Barbi F."/>
            <person name="Kohler A."/>
            <person name="Barry K."/>
            <person name="Baskaran P."/>
            <person name="Daum C."/>
            <person name="Fauchery L."/>
            <person name="Ihrmark K."/>
            <person name="Kuo A."/>
            <person name="LaButti K."/>
            <person name="Lipzen A."/>
            <person name="Morin E."/>
            <person name="Grigoriev I.V."/>
            <person name="Henrissat B."/>
            <person name="Lindahl B."/>
            <person name="Martin F."/>
        </authorList>
    </citation>
    <scope>NUCLEOTIDE SEQUENCE</scope>
    <source>
        <strain evidence="2">JB14</strain>
    </source>
</reference>
<keyword evidence="3" id="KW-1185">Reference proteome</keyword>
<proteinExistence type="predicted"/>
<dbReference type="EMBL" id="ML769389">
    <property type="protein sequence ID" value="KAE9408982.1"/>
    <property type="molecule type" value="Genomic_DNA"/>
</dbReference>
<feature type="region of interest" description="Disordered" evidence="1">
    <location>
        <begin position="30"/>
        <end position="61"/>
    </location>
</feature>
<organism evidence="2 3">
    <name type="scientific">Gymnopus androsaceus JB14</name>
    <dbReference type="NCBI Taxonomy" id="1447944"/>
    <lineage>
        <taxon>Eukaryota</taxon>
        <taxon>Fungi</taxon>
        <taxon>Dikarya</taxon>
        <taxon>Basidiomycota</taxon>
        <taxon>Agaricomycotina</taxon>
        <taxon>Agaricomycetes</taxon>
        <taxon>Agaricomycetidae</taxon>
        <taxon>Agaricales</taxon>
        <taxon>Marasmiineae</taxon>
        <taxon>Omphalotaceae</taxon>
        <taxon>Gymnopus</taxon>
    </lineage>
</organism>
<dbReference type="Proteomes" id="UP000799118">
    <property type="component" value="Unassembled WGS sequence"/>
</dbReference>
<name>A0A6A4IA21_9AGAR</name>
<gene>
    <name evidence="2" type="ORF">BT96DRAFT_913659</name>
</gene>
<accession>A0A6A4IA21</accession>
<protein>
    <submittedName>
        <fullName evidence="2">Uncharacterized protein</fullName>
    </submittedName>
</protein>
<sequence>MRDEGRKLKKKLAEDGLRLGEWVTIPDLREETSRPAAPPAPVLEQMRENARLAGPVDSDSE</sequence>